<sequence>MLLNGRRRHAQLSHERRGATLILASRAGAGYLIIKYNIFISCAVTSSITQSVFQANNNPQDAPTPLGHGSPLLFDTTTISVVDMPLFIRQLRLACCYHAYFSLRSPSVRLDDLRRKFRFLLSVLSREDLTSYFESAIQARIHPENMVEWQEIPFFSVGGAGTHYPRGSSSGLSQNQVPIQEDPLSILSSEAQVGMYGSWFDIRDLEGFLQEKGARFLTGPPMEPRRGISNQAAVNVSSLIKSEDFRPCFGF</sequence>
<reference evidence="1" key="1">
    <citation type="submission" date="2021-01" db="EMBL/GenBank/DDBJ databases">
        <authorList>
            <consortium name="Aspergillus chevalieri M1 genome sequencing consortium"/>
            <person name="Kazuki M."/>
            <person name="Futagami T."/>
        </authorList>
    </citation>
    <scope>NUCLEOTIDE SEQUENCE</scope>
    <source>
        <strain evidence="1">M1</strain>
    </source>
</reference>
<keyword evidence="2" id="KW-1185">Reference proteome</keyword>
<dbReference type="PANTHER" id="PTHR40618:SF1">
    <property type="entry name" value="B-ZIP TRANSCRIPTION FACTOR (EUROFUNG)"/>
    <property type="match status" value="1"/>
</dbReference>
<dbReference type="PANTHER" id="PTHR40618">
    <property type="entry name" value="B-ZIP TRANSCRIPTION FACTOR (EUROFUNG)-RELATED"/>
    <property type="match status" value="1"/>
</dbReference>
<name>A0A7R7VWF2_ASPCH</name>
<dbReference type="RefSeq" id="XP_043140518.1">
    <property type="nucleotide sequence ID" value="XM_043283216.1"/>
</dbReference>
<gene>
    <name evidence="1" type="ORF">ACHE_70839A</name>
</gene>
<accession>A0A7R7VWF2</accession>
<reference evidence="1" key="2">
    <citation type="submission" date="2021-02" db="EMBL/GenBank/DDBJ databases">
        <title>Aspergillus chevalieri M1 genome sequence.</title>
        <authorList>
            <person name="Kadooka C."/>
            <person name="Mori K."/>
            <person name="Futagami T."/>
        </authorList>
    </citation>
    <scope>NUCLEOTIDE SEQUENCE</scope>
    <source>
        <strain evidence="1">M1</strain>
    </source>
</reference>
<dbReference type="KEGG" id="ache:ACHE_70839A"/>
<dbReference type="EMBL" id="AP024422">
    <property type="protein sequence ID" value="BCR91996.1"/>
    <property type="molecule type" value="Genomic_DNA"/>
</dbReference>
<organism evidence="1 2">
    <name type="scientific">Aspergillus chevalieri</name>
    <name type="common">Eurotium chevalieri</name>
    <dbReference type="NCBI Taxonomy" id="182096"/>
    <lineage>
        <taxon>Eukaryota</taxon>
        <taxon>Fungi</taxon>
        <taxon>Dikarya</taxon>
        <taxon>Ascomycota</taxon>
        <taxon>Pezizomycotina</taxon>
        <taxon>Eurotiomycetes</taxon>
        <taxon>Eurotiomycetidae</taxon>
        <taxon>Eurotiales</taxon>
        <taxon>Aspergillaceae</taxon>
        <taxon>Aspergillus</taxon>
        <taxon>Aspergillus subgen. Aspergillus</taxon>
    </lineage>
</organism>
<proteinExistence type="predicted"/>
<evidence type="ECO:0000313" key="2">
    <source>
        <dbReference type="Proteomes" id="UP000637239"/>
    </source>
</evidence>
<dbReference type="AlphaFoldDB" id="A0A7R7VWF2"/>
<dbReference type="GeneID" id="66986354"/>
<evidence type="ECO:0000313" key="1">
    <source>
        <dbReference type="EMBL" id="BCR91996.1"/>
    </source>
</evidence>
<dbReference type="Proteomes" id="UP000637239">
    <property type="component" value="Chromosome 7"/>
</dbReference>
<protein>
    <submittedName>
        <fullName evidence="1">Uncharacterized protein</fullName>
    </submittedName>
</protein>